<reference evidence="11 12" key="1">
    <citation type="submission" date="2018-08" db="EMBL/GenBank/DDBJ databases">
        <title>Complete genome sequencing of Blastochloris tepida GI.</title>
        <authorList>
            <person name="Tsukatani Y."/>
            <person name="Mori H."/>
        </authorList>
    </citation>
    <scope>NUCLEOTIDE SEQUENCE [LARGE SCALE GENOMIC DNA]</scope>
    <source>
        <strain evidence="11 12">GI</strain>
    </source>
</reference>
<dbReference type="GO" id="GO:0008381">
    <property type="term" value="F:mechanosensitive monoatomic ion channel activity"/>
    <property type="evidence" value="ECO:0007669"/>
    <property type="project" value="UniProtKB-ARBA"/>
</dbReference>
<evidence type="ECO:0000256" key="5">
    <source>
        <dbReference type="ARBA" id="ARBA00022989"/>
    </source>
</evidence>
<comment type="similarity">
    <text evidence="2">Belongs to the MscS (TC 1.A.23) family.</text>
</comment>
<evidence type="ECO:0000259" key="10">
    <source>
        <dbReference type="Pfam" id="PF21082"/>
    </source>
</evidence>
<keyword evidence="12" id="KW-1185">Reference proteome</keyword>
<sequence length="568" mass="61866">MSVAVAQTAPSPAPQTAPAQAPAKDALGRETPQGLVTGLISAFAAGDYDRAARFFTTKKIAGNAGTAASRAALAKTFQQVLDRNGRLTTPAELSTDPNGRIDDGLGEGLERIGTIQTEDGKVELLAERVESDGVMVWVISAKTLSAIPALARTNPDSLSFAALTNYVPAGPVVGGAPVVHWGMLLVIAGLAYVAAWLVILLVRLIVRLIKRAHGETTVTRFMEAAAAPARLLLTAVLFVVALRWIEVTVVIRYYAEFGAQLTSWFGLAWLMWRLSGAAGEVALGRMSRRGQLSAYAIVSFLRRVFQGLVALALVAALLHVFGIDFTTALAALGIGGLAIALGAQKFFENLIGSLTLILDQPVRVGDFCRFGTALGTVEDIGMRSTRIRTLDRTVLTVPNGEFSALHIENFSRRDRFWFHPTLSVRYDTDPEQMRFLLQELRAMLYAHPRVDPDPARVRFIRLGASSLDIEIFAYVYAVNMDDYLEVQEDLLLRCMEIVAKSGSGFAFPSQTVYVARDSVRDGEKATAARDSVKQWQEAGELQVPRFHPDRIRELRNTLEYPPPGAAVR</sequence>
<dbReference type="InterPro" id="IPR006685">
    <property type="entry name" value="MscS_channel_2nd"/>
</dbReference>
<proteinExistence type="inferred from homology"/>
<evidence type="ECO:0000256" key="4">
    <source>
        <dbReference type="ARBA" id="ARBA00022692"/>
    </source>
</evidence>
<evidence type="ECO:0000313" key="11">
    <source>
        <dbReference type="EMBL" id="BBF94762.1"/>
    </source>
</evidence>
<dbReference type="EMBL" id="AP018907">
    <property type="protein sequence ID" value="BBF94762.1"/>
    <property type="molecule type" value="Genomic_DNA"/>
</dbReference>
<comment type="subcellular location">
    <subcellularLocation>
        <location evidence="1">Cell membrane</location>
        <topology evidence="1">Multi-pass membrane protein</topology>
    </subcellularLocation>
</comment>
<dbReference type="InterPro" id="IPR011014">
    <property type="entry name" value="MscS_channel_TM-2"/>
</dbReference>
<evidence type="ECO:0000259" key="9">
    <source>
        <dbReference type="Pfam" id="PF00924"/>
    </source>
</evidence>
<dbReference type="InterPro" id="IPR010920">
    <property type="entry name" value="LSM_dom_sf"/>
</dbReference>
<evidence type="ECO:0000256" key="1">
    <source>
        <dbReference type="ARBA" id="ARBA00004651"/>
    </source>
</evidence>
<evidence type="ECO:0000256" key="2">
    <source>
        <dbReference type="ARBA" id="ARBA00008017"/>
    </source>
</evidence>
<evidence type="ECO:0000256" key="6">
    <source>
        <dbReference type="ARBA" id="ARBA00023136"/>
    </source>
</evidence>
<dbReference type="PANTHER" id="PTHR30566:SF5">
    <property type="entry name" value="MECHANOSENSITIVE ION CHANNEL PROTEIN 1, MITOCHONDRIAL-RELATED"/>
    <property type="match status" value="1"/>
</dbReference>
<dbReference type="SUPFAM" id="SSF82861">
    <property type="entry name" value="Mechanosensitive channel protein MscS (YggB), transmembrane region"/>
    <property type="match status" value="1"/>
</dbReference>
<protein>
    <recommendedName>
        <fullName evidence="13">Mechanosensitive ion channel protein MscS</fullName>
    </recommendedName>
</protein>
<organism evidence="11 12">
    <name type="scientific">Blastochloris tepida</name>
    <dbReference type="NCBI Taxonomy" id="2233851"/>
    <lineage>
        <taxon>Bacteria</taxon>
        <taxon>Pseudomonadati</taxon>
        <taxon>Pseudomonadota</taxon>
        <taxon>Alphaproteobacteria</taxon>
        <taxon>Hyphomicrobiales</taxon>
        <taxon>Blastochloridaceae</taxon>
        <taxon>Blastochloris</taxon>
    </lineage>
</organism>
<dbReference type="AlphaFoldDB" id="A0A348G5C9"/>
<dbReference type="InterPro" id="IPR049278">
    <property type="entry name" value="MS_channel_C"/>
</dbReference>
<keyword evidence="5 8" id="KW-1133">Transmembrane helix</keyword>
<dbReference type="KEGG" id="blag:BLTE_34470"/>
<dbReference type="Pfam" id="PF21082">
    <property type="entry name" value="MS_channel_3rd"/>
    <property type="match status" value="1"/>
</dbReference>
<dbReference type="GO" id="GO:0005886">
    <property type="term" value="C:plasma membrane"/>
    <property type="evidence" value="ECO:0007669"/>
    <property type="project" value="UniProtKB-SubCell"/>
</dbReference>
<dbReference type="PROSITE" id="PS01246">
    <property type="entry name" value="UPF0003"/>
    <property type="match status" value="1"/>
</dbReference>
<feature type="domain" description="Mechanosensitive ion channel MscS" evidence="9">
    <location>
        <begin position="347"/>
        <end position="412"/>
    </location>
</feature>
<gene>
    <name evidence="11" type="ORF">BLTE_34470</name>
</gene>
<evidence type="ECO:0008006" key="13">
    <source>
        <dbReference type="Google" id="ProtNLM"/>
    </source>
</evidence>
<dbReference type="SUPFAM" id="SSF82689">
    <property type="entry name" value="Mechanosensitive channel protein MscS (YggB), C-terminal domain"/>
    <property type="match status" value="1"/>
</dbReference>
<feature type="compositionally biased region" description="Low complexity" evidence="7">
    <location>
        <begin position="1"/>
        <end position="23"/>
    </location>
</feature>
<dbReference type="Pfam" id="PF00924">
    <property type="entry name" value="MS_channel_2nd"/>
    <property type="match status" value="1"/>
</dbReference>
<keyword evidence="6 8" id="KW-0472">Membrane</keyword>
<feature type="transmembrane region" description="Helical" evidence="8">
    <location>
        <begin position="181"/>
        <end position="206"/>
    </location>
</feature>
<dbReference type="InterPro" id="IPR023408">
    <property type="entry name" value="MscS_beta-dom_sf"/>
</dbReference>
<feature type="transmembrane region" description="Helical" evidence="8">
    <location>
        <begin position="265"/>
        <end position="283"/>
    </location>
</feature>
<dbReference type="Gene3D" id="1.10.287.1260">
    <property type="match status" value="1"/>
</dbReference>
<feature type="transmembrane region" description="Helical" evidence="8">
    <location>
        <begin position="227"/>
        <end position="245"/>
    </location>
</feature>
<dbReference type="InterPro" id="IPR006686">
    <property type="entry name" value="MscS_channel_CS"/>
</dbReference>
<keyword evidence="3" id="KW-1003">Cell membrane</keyword>
<accession>A0A348G5C9</accession>
<dbReference type="PANTHER" id="PTHR30566">
    <property type="entry name" value="YNAI-RELATED MECHANOSENSITIVE ION CHANNEL"/>
    <property type="match status" value="1"/>
</dbReference>
<evidence type="ECO:0000256" key="7">
    <source>
        <dbReference type="SAM" id="MobiDB-lite"/>
    </source>
</evidence>
<dbReference type="InterPro" id="IPR011066">
    <property type="entry name" value="MscS_channel_C_sf"/>
</dbReference>
<evidence type="ECO:0000256" key="8">
    <source>
        <dbReference type="SAM" id="Phobius"/>
    </source>
</evidence>
<evidence type="ECO:0000256" key="3">
    <source>
        <dbReference type="ARBA" id="ARBA00022475"/>
    </source>
</evidence>
<keyword evidence="4 8" id="KW-0812">Transmembrane</keyword>
<feature type="region of interest" description="Disordered" evidence="7">
    <location>
        <begin position="1"/>
        <end position="24"/>
    </location>
</feature>
<name>A0A348G5C9_9HYPH</name>
<dbReference type="Gene3D" id="2.30.30.60">
    <property type="match status" value="1"/>
</dbReference>
<evidence type="ECO:0000313" key="12">
    <source>
        <dbReference type="Proteomes" id="UP000266934"/>
    </source>
</evidence>
<feature type="domain" description="Mechanosensitive ion channel MscS C-terminal" evidence="10">
    <location>
        <begin position="423"/>
        <end position="502"/>
    </location>
</feature>
<dbReference type="Gene3D" id="3.30.70.100">
    <property type="match status" value="1"/>
</dbReference>
<feature type="transmembrane region" description="Helical" evidence="8">
    <location>
        <begin position="304"/>
        <end position="322"/>
    </location>
</feature>
<dbReference type="SUPFAM" id="SSF50182">
    <property type="entry name" value="Sm-like ribonucleoproteins"/>
    <property type="match status" value="1"/>
</dbReference>
<dbReference type="Proteomes" id="UP000266934">
    <property type="component" value="Chromosome"/>
</dbReference>